<dbReference type="GO" id="GO:0003677">
    <property type="term" value="F:DNA binding"/>
    <property type="evidence" value="ECO:0007669"/>
    <property type="project" value="UniProtKB-KW"/>
</dbReference>
<dbReference type="InterPro" id="IPR014284">
    <property type="entry name" value="RNA_pol_sigma-70_dom"/>
</dbReference>
<sequence length="227" mass="25568">MTISYAAARNAPLLEREDERLLIEDWQCRKDSAALEALLLSHARLVYYWARKVGRDASEQEELVSEGIFGLIRAADLFDASHKVRFSTYARWWVKNAVLTALERLRAIVETPAGVRSPVATLVGQNADDLNALDQLPSDDPTPEERMIAKSSHSAMCLRLKDAMTSLNDLDREVVTCRSLKQPPDSIGDLADRLGMNTSKLRQLERRAMMRLKYELVARGVLTSRAQ</sequence>
<dbReference type="OrthoDB" id="7830913at2"/>
<dbReference type="Pfam" id="PF04542">
    <property type="entry name" value="Sigma70_r2"/>
    <property type="match status" value="1"/>
</dbReference>
<dbReference type="RefSeq" id="WP_093924731.1">
    <property type="nucleotide sequence ID" value="NZ_FOMW01000011.1"/>
</dbReference>
<dbReference type="GO" id="GO:0006352">
    <property type="term" value="P:DNA-templated transcription initiation"/>
    <property type="evidence" value="ECO:0007669"/>
    <property type="project" value="InterPro"/>
</dbReference>
<dbReference type="InterPro" id="IPR013325">
    <property type="entry name" value="RNA_pol_sigma_r2"/>
</dbReference>
<dbReference type="InterPro" id="IPR036388">
    <property type="entry name" value="WH-like_DNA-bd_sf"/>
</dbReference>
<evidence type="ECO:0000313" key="7">
    <source>
        <dbReference type="EMBL" id="SFE86448.1"/>
    </source>
</evidence>
<dbReference type="InterPro" id="IPR000943">
    <property type="entry name" value="RNA_pol_sigma70"/>
</dbReference>
<protein>
    <submittedName>
        <fullName evidence="7">RNA polymerase, sigma 29 subunit, SigE</fullName>
    </submittedName>
</protein>
<dbReference type="Gene3D" id="1.10.10.10">
    <property type="entry name" value="Winged helix-like DNA-binding domain superfamily/Winged helix DNA-binding domain"/>
    <property type="match status" value="1"/>
</dbReference>
<dbReference type="InterPro" id="IPR050813">
    <property type="entry name" value="Sigma-70_Factor"/>
</dbReference>
<dbReference type="InterPro" id="IPR013324">
    <property type="entry name" value="RNA_pol_sigma_r3/r4-like"/>
</dbReference>
<feature type="domain" description="RNA polymerase sigma-70" evidence="6">
    <location>
        <begin position="62"/>
        <end position="75"/>
    </location>
</feature>
<dbReference type="EMBL" id="FOMW01000011">
    <property type="protein sequence ID" value="SFE86448.1"/>
    <property type="molecule type" value="Genomic_DNA"/>
</dbReference>
<proteinExistence type="inferred from homology"/>
<evidence type="ECO:0000256" key="4">
    <source>
        <dbReference type="ARBA" id="ARBA00023125"/>
    </source>
</evidence>
<evidence type="ECO:0000256" key="5">
    <source>
        <dbReference type="ARBA" id="ARBA00023163"/>
    </source>
</evidence>
<dbReference type="SUPFAM" id="SSF88946">
    <property type="entry name" value="Sigma2 domain of RNA polymerase sigma factors"/>
    <property type="match status" value="1"/>
</dbReference>
<name>A0A1I2E1J9_9RHOB</name>
<evidence type="ECO:0000256" key="3">
    <source>
        <dbReference type="ARBA" id="ARBA00023082"/>
    </source>
</evidence>
<reference evidence="7 8" key="1">
    <citation type="submission" date="2016-10" db="EMBL/GenBank/DDBJ databases">
        <authorList>
            <person name="de Groot N.N."/>
        </authorList>
    </citation>
    <scope>NUCLEOTIDE SEQUENCE [LARGE SCALE GENOMIC DNA]</scope>
    <source>
        <strain evidence="7 8">DSM 11443</strain>
    </source>
</reference>
<gene>
    <name evidence="7" type="ORF">SAMN04488523_11180</name>
</gene>
<dbReference type="Gene3D" id="1.20.120.1810">
    <property type="match status" value="1"/>
</dbReference>
<dbReference type="PRINTS" id="PR00046">
    <property type="entry name" value="SIGMA70FCT"/>
</dbReference>
<dbReference type="PANTHER" id="PTHR30376">
    <property type="entry name" value="SIGMA FACTOR RPOH HEAT SHOCK RELATED"/>
    <property type="match status" value="1"/>
</dbReference>
<evidence type="ECO:0000259" key="6">
    <source>
        <dbReference type="PROSITE" id="PS00715"/>
    </source>
</evidence>
<dbReference type="InterPro" id="IPR007627">
    <property type="entry name" value="RNA_pol_sigma70_r2"/>
</dbReference>
<evidence type="ECO:0000256" key="1">
    <source>
        <dbReference type="ARBA" id="ARBA00007788"/>
    </source>
</evidence>
<comment type="similarity">
    <text evidence="1">Belongs to the sigma-70 factor family.</text>
</comment>
<dbReference type="GO" id="GO:0016987">
    <property type="term" value="F:sigma factor activity"/>
    <property type="evidence" value="ECO:0007669"/>
    <property type="project" value="UniProtKB-KW"/>
</dbReference>
<keyword evidence="3" id="KW-0731">Sigma factor</keyword>
<dbReference type="NCBIfam" id="TIGR02937">
    <property type="entry name" value="sigma70-ECF"/>
    <property type="match status" value="1"/>
</dbReference>
<dbReference type="PANTHER" id="PTHR30376:SF3">
    <property type="entry name" value="RNA POLYMERASE SIGMA FACTOR RPOH"/>
    <property type="match status" value="1"/>
</dbReference>
<dbReference type="Pfam" id="PF04545">
    <property type="entry name" value="Sigma70_r4"/>
    <property type="match status" value="1"/>
</dbReference>
<evidence type="ECO:0000256" key="2">
    <source>
        <dbReference type="ARBA" id="ARBA00023015"/>
    </source>
</evidence>
<keyword evidence="2" id="KW-0805">Transcription regulation</keyword>
<dbReference type="PROSITE" id="PS00715">
    <property type="entry name" value="SIGMA70_1"/>
    <property type="match status" value="1"/>
</dbReference>
<dbReference type="SUPFAM" id="SSF88659">
    <property type="entry name" value="Sigma3 and sigma4 domains of RNA polymerase sigma factors"/>
    <property type="match status" value="1"/>
</dbReference>
<keyword evidence="5" id="KW-0804">Transcription</keyword>
<dbReference type="STRING" id="74348.SAMN04488523_11180"/>
<evidence type="ECO:0000313" key="8">
    <source>
        <dbReference type="Proteomes" id="UP000198977"/>
    </source>
</evidence>
<keyword evidence="4" id="KW-0238">DNA-binding</keyword>
<dbReference type="AlphaFoldDB" id="A0A1I2E1J9"/>
<accession>A0A1I2E1J9</accession>
<dbReference type="InterPro" id="IPR007630">
    <property type="entry name" value="RNA_pol_sigma70_r4"/>
</dbReference>
<dbReference type="Proteomes" id="UP000198977">
    <property type="component" value="Unassembled WGS sequence"/>
</dbReference>
<keyword evidence="8" id="KW-1185">Reference proteome</keyword>
<organism evidence="7 8">
    <name type="scientific">Sulfitobacter brevis</name>
    <dbReference type="NCBI Taxonomy" id="74348"/>
    <lineage>
        <taxon>Bacteria</taxon>
        <taxon>Pseudomonadati</taxon>
        <taxon>Pseudomonadota</taxon>
        <taxon>Alphaproteobacteria</taxon>
        <taxon>Rhodobacterales</taxon>
        <taxon>Roseobacteraceae</taxon>
        <taxon>Sulfitobacter</taxon>
    </lineage>
</organism>